<evidence type="ECO:0000313" key="1">
    <source>
        <dbReference type="EMBL" id="CAH3179041.1"/>
    </source>
</evidence>
<dbReference type="Proteomes" id="UP001159427">
    <property type="component" value="Unassembled WGS sequence"/>
</dbReference>
<name>A0ABN8RIJ5_9CNID</name>
<sequence>RITDKSSTLIDFIYTNCPERVVCSGVAHISISDHSLVYAFRKLSINFRKGHTSITNRNFKTFHRAKFRNDICNENWEFLAPAVDPSKCGQSGKPNFYKLLTNMLRFTLSASKQSSRMIRKIGPILKECVTKLILKLKLLTNYFTIISLPKLMATRVKCGKSSTILHLVRPLIYRLEK</sequence>
<protein>
    <recommendedName>
        <fullName evidence="3">Maturase K</fullName>
    </recommendedName>
</protein>
<gene>
    <name evidence="1" type="ORF">PEVE_00012089</name>
</gene>
<comment type="caution">
    <text evidence="1">The sequence shown here is derived from an EMBL/GenBank/DDBJ whole genome shotgun (WGS) entry which is preliminary data.</text>
</comment>
<dbReference type="EMBL" id="CALNXI010001887">
    <property type="protein sequence ID" value="CAH3179041.1"/>
    <property type="molecule type" value="Genomic_DNA"/>
</dbReference>
<keyword evidence="2" id="KW-1185">Reference proteome</keyword>
<proteinExistence type="predicted"/>
<evidence type="ECO:0008006" key="3">
    <source>
        <dbReference type="Google" id="ProtNLM"/>
    </source>
</evidence>
<reference evidence="1 2" key="1">
    <citation type="submission" date="2022-05" db="EMBL/GenBank/DDBJ databases">
        <authorList>
            <consortium name="Genoscope - CEA"/>
            <person name="William W."/>
        </authorList>
    </citation>
    <scope>NUCLEOTIDE SEQUENCE [LARGE SCALE GENOMIC DNA]</scope>
</reference>
<accession>A0ABN8RIJ5</accession>
<evidence type="ECO:0000313" key="2">
    <source>
        <dbReference type="Proteomes" id="UP001159427"/>
    </source>
</evidence>
<feature type="non-terminal residue" evidence="1">
    <location>
        <position position="1"/>
    </location>
</feature>
<organism evidence="1 2">
    <name type="scientific">Porites evermanni</name>
    <dbReference type="NCBI Taxonomy" id="104178"/>
    <lineage>
        <taxon>Eukaryota</taxon>
        <taxon>Metazoa</taxon>
        <taxon>Cnidaria</taxon>
        <taxon>Anthozoa</taxon>
        <taxon>Hexacorallia</taxon>
        <taxon>Scleractinia</taxon>
        <taxon>Fungiina</taxon>
        <taxon>Poritidae</taxon>
        <taxon>Porites</taxon>
    </lineage>
</organism>